<dbReference type="Gene3D" id="3.40.350.10">
    <property type="entry name" value="Creatinase/prolidase N-terminal domain"/>
    <property type="match status" value="2"/>
</dbReference>
<dbReference type="InterPro" id="IPR050422">
    <property type="entry name" value="X-Pro_aminopeptidase_P"/>
</dbReference>
<dbReference type="Pfam" id="PF01321">
    <property type="entry name" value="Creatinase_N"/>
    <property type="match status" value="1"/>
</dbReference>
<keyword evidence="4" id="KW-0378">Hydrolase</keyword>
<evidence type="ECO:0000256" key="3">
    <source>
        <dbReference type="ARBA" id="ARBA00022723"/>
    </source>
</evidence>
<keyword evidence="3" id="KW-0479">Metal-binding</keyword>
<dbReference type="AlphaFoldDB" id="A0A1X2G2N3"/>
<name>A0A1X2G2N3_9FUNG</name>
<evidence type="ECO:0000313" key="9">
    <source>
        <dbReference type="EMBL" id="ORX43011.1"/>
    </source>
</evidence>
<gene>
    <name evidence="9" type="ORF">DM01DRAFT_1387215</name>
</gene>
<dbReference type="GO" id="GO:0005737">
    <property type="term" value="C:cytoplasm"/>
    <property type="evidence" value="ECO:0007669"/>
    <property type="project" value="UniProtKB-ARBA"/>
</dbReference>
<dbReference type="Proteomes" id="UP000242146">
    <property type="component" value="Unassembled WGS sequence"/>
</dbReference>
<feature type="domain" description="Creatinase N-terminal" evidence="7">
    <location>
        <begin position="30"/>
        <end position="172"/>
    </location>
</feature>
<evidence type="ECO:0000259" key="8">
    <source>
        <dbReference type="Pfam" id="PF16188"/>
    </source>
</evidence>
<sequence>MLLHPHRAVSRRHGIARLIGSIRYLSQHERLPLLRKAMATATEPIDVLIVPTEDAHQSEYTAECDNRRAWLSGFTGSAGCAVVSADQASLFTDGRYFLQAEQELDAQQWQLMKQGLPGVPNWQDYCKLFKNKRIGIDASVITADQAAQLQRELQNQGSTLIPMNENLVDKIRGTKRPPRPSEPVHVHPLKYAGKSHRMKIDELRQDIKAHGMDATIVTSLDEIAWLLNLRGSDIHCCPVFFSYCVVTQDQVLLYAQENANQSRWQPLMTHLQEAAVQIKPYDAFLTDLAQLANDQPSQAWLLDPHTANVSIADALGSNVRFGATMIPRAKAIKNAQEVASTKACHVRDGAAVTRHFAWLAHSLKHDKVTEHDAATHLASIRQQDPAYVGLSFDTIAATGANGAIIHYQPPTKNSPVIDPAQVYLCDSGAQYLDGTTDVTRTYLFAGNPSGFQKLAFTRVLQCHIALDQAVFPENTTGYQLDTLARAPLWKEGLNYRHGTGHGVGAYLNVHEGPIGISSRIANNAVALEENMLVTNEPGYYQDGEFGIRLENVLCVKKVATPYHFDSAYLGFDHLTFVPFGQRLLEPALLSRQDIQWLNAYHQECRDHLGPLLKNDPQALQWLELETIPLQYTLSKNECRNTKITKS</sequence>
<dbReference type="InterPro" id="IPR033740">
    <property type="entry name" value="Pept_M24B"/>
</dbReference>
<evidence type="ECO:0000313" key="10">
    <source>
        <dbReference type="Proteomes" id="UP000242146"/>
    </source>
</evidence>
<dbReference type="Gene3D" id="3.90.230.10">
    <property type="entry name" value="Creatinase/methionine aminopeptidase superfamily"/>
    <property type="match status" value="1"/>
</dbReference>
<dbReference type="SUPFAM" id="SSF55920">
    <property type="entry name" value="Creatinase/aminopeptidase"/>
    <property type="match status" value="1"/>
</dbReference>
<evidence type="ECO:0000256" key="1">
    <source>
        <dbReference type="ARBA" id="ARBA00001936"/>
    </source>
</evidence>
<reference evidence="9 10" key="1">
    <citation type="submission" date="2016-07" db="EMBL/GenBank/DDBJ databases">
        <title>Pervasive Adenine N6-methylation of Active Genes in Fungi.</title>
        <authorList>
            <consortium name="DOE Joint Genome Institute"/>
            <person name="Mondo S.J."/>
            <person name="Dannebaum R.O."/>
            <person name="Kuo R.C."/>
            <person name="Labutti K."/>
            <person name="Haridas S."/>
            <person name="Kuo A."/>
            <person name="Salamov A."/>
            <person name="Ahrendt S.R."/>
            <person name="Lipzen A."/>
            <person name="Sullivan W."/>
            <person name="Andreopoulos W.B."/>
            <person name="Clum A."/>
            <person name="Lindquist E."/>
            <person name="Daum C."/>
            <person name="Ramamoorthy G.K."/>
            <person name="Gryganskyi A."/>
            <person name="Culley D."/>
            <person name="Magnuson J.K."/>
            <person name="James T.Y."/>
            <person name="O'Malley M.A."/>
            <person name="Stajich J.E."/>
            <person name="Spatafora J.W."/>
            <person name="Visel A."/>
            <person name="Grigoriev I.V."/>
        </authorList>
    </citation>
    <scope>NUCLEOTIDE SEQUENCE [LARGE SCALE GENOMIC DNA]</scope>
    <source>
        <strain evidence="9 10">NRRL 3301</strain>
    </source>
</reference>
<keyword evidence="9" id="KW-0031">Aminopeptidase</keyword>
<dbReference type="EMBL" id="MCGT01000059">
    <property type="protein sequence ID" value="ORX43011.1"/>
    <property type="molecule type" value="Genomic_DNA"/>
</dbReference>
<dbReference type="InterPro" id="IPR000587">
    <property type="entry name" value="Creatinase_N"/>
</dbReference>
<dbReference type="PANTHER" id="PTHR43763:SF6">
    <property type="entry name" value="XAA-PRO AMINOPEPTIDASE 1"/>
    <property type="match status" value="1"/>
</dbReference>
<evidence type="ECO:0000259" key="7">
    <source>
        <dbReference type="Pfam" id="PF01321"/>
    </source>
</evidence>
<comment type="caution">
    <text evidence="9">The sequence shown here is derived from an EMBL/GenBank/DDBJ whole genome shotgun (WGS) entry which is preliminary data.</text>
</comment>
<organism evidence="9 10">
    <name type="scientific">Hesseltinella vesiculosa</name>
    <dbReference type="NCBI Taxonomy" id="101127"/>
    <lineage>
        <taxon>Eukaryota</taxon>
        <taxon>Fungi</taxon>
        <taxon>Fungi incertae sedis</taxon>
        <taxon>Mucoromycota</taxon>
        <taxon>Mucoromycotina</taxon>
        <taxon>Mucoromycetes</taxon>
        <taxon>Mucorales</taxon>
        <taxon>Cunninghamellaceae</taxon>
        <taxon>Hesseltinella</taxon>
    </lineage>
</organism>
<dbReference type="FunFam" id="3.90.230.10:FF:000007">
    <property type="entry name" value="Xaa-Pro aminopeptidase P"/>
    <property type="match status" value="1"/>
</dbReference>
<dbReference type="PANTHER" id="PTHR43763">
    <property type="entry name" value="XAA-PRO AMINOPEPTIDASE 1"/>
    <property type="match status" value="1"/>
</dbReference>
<protein>
    <submittedName>
        <fullName evidence="9">Creatinase/aminopeptidase</fullName>
    </submittedName>
</protein>
<dbReference type="SUPFAM" id="SSF53092">
    <property type="entry name" value="Creatinase/prolidase N-terminal domain"/>
    <property type="match status" value="1"/>
</dbReference>
<feature type="domain" description="Peptidase M24" evidence="6">
    <location>
        <begin position="344"/>
        <end position="556"/>
    </location>
</feature>
<evidence type="ECO:0000256" key="4">
    <source>
        <dbReference type="ARBA" id="ARBA00022801"/>
    </source>
</evidence>
<dbReference type="GO" id="GO:0046872">
    <property type="term" value="F:metal ion binding"/>
    <property type="evidence" value="ECO:0007669"/>
    <property type="project" value="UniProtKB-KW"/>
</dbReference>
<dbReference type="InterPro" id="IPR036005">
    <property type="entry name" value="Creatinase/aminopeptidase-like"/>
</dbReference>
<evidence type="ECO:0000259" key="6">
    <source>
        <dbReference type="Pfam" id="PF00557"/>
    </source>
</evidence>
<dbReference type="InterPro" id="IPR032416">
    <property type="entry name" value="Peptidase_M24_C"/>
</dbReference>
<dbReference type="InterPro" id="IPR029149">
    <property type="entry name" value="Creatin/AminoP/Spt16_N"/>
</dbReference>
<evidence type="ECO:0000256" key="5">
    <source>
        <dbReference type="ARBA" id="ARBA00023211"/>
    </source>
</evidence>
<dbReference type="OrthoDB" id="9995434at2759"/>
<dbReference type="Pfam" id="PF16188">
    <property type="entry name" value="Peptidase_M24_C"/>
    <property type="match status" value="1"/>
</dbReference>
<dbReference type="InterPro" id="IPR000994">
    <property type="entry name" value="Pept_M24"/>
</dbReference>
<dbReference type="FunFam" id="3.40.350.10:FF:000003">
    <property type="entry name" value="Xaa-pro aminopeptidase P"/>
    <property type="match status" value="1"/>
</dbReference>
<dbReference type="CDD" id="cd01085">
    <property type="entry name" value="APP"/>
    <property type="match status" value="1"/>
</dbReference>
<dbReference type="STRING" id="101127.A0A1X2G2N3"/>
<keyword evidence="5" id="KW-0464">Manganese</keyword>
<dbReference type="Pfam" id="PF16189">
    <property type="entry name" value="Creatinase_N_2"/>
    <property type="match status" value="1"/>
</dbReference>
<dbReference type="Pfam" id="PF00557">
    <property type="entry name" value="Peptidase_M24"/>
    <property type="match status" value="1"/>
</dbReference>
<proteinExistence type="inferred from homology"/>
<comment type="similarity">
    <text evidence="2">Belongs to the peptidase M24B family.</text>
</comment>
<keyword evidence="9" id="KW-0645">Protease</keyword>
<comment type="cofactor">
    <cofactor evidence="1">
        <name>Mn(2+)</name>
        <dbReference type="ChEBI" id="CHEBI:29035"/>
    </cofactor>
</comment>
<feature type="domain" description="Peptidase M24 C-terminal" evidence="8">
    <location>
        <begin position="568"/>
        <end position="629"/>
    </location>
</feature>
<evidence type="ECO:0000256" key="2">
    <source>
        <dbReference type="ARBA" id="ARBA00008766"/>
    </source>
</evidence>
<keyword evidence="10" id="KW-1185">Reference proteome</keyword>
<dbReference type="GO" id="GO:0070006">
    <property type="term" value="F:metalloaminopeptidase activity"/>
    <property type="evidence" value="ECO:0007669"/>
    <property type="project" value="InterPro"/>
</dbReference>
<accession>A0A1X2G2N3</accession>